<dbReference type="EMBL" id="CP136865">
    <property type="protein sequence ID" value="WOJ98050.1"/>
    <property type="molecule type" value="Genomic_DNA"/>
</dbReference>
<dbReference type="PROSITE" id="PS01319">
    <property type="entry name" value="RBFA"/>
    <property type="match status" value="1"/>
</dbReference>
<sequence length="152" mass="16899">MAKEFSRTERVGDYLRRELALIIQREVRDPRLGMVSITAVDVSRDISHAKVHFTLLGSDTAEEAKPCTDVLNKAAGFLRSALARDASMRSVPKLRFFFDSSVGRGRDLEALISRARSADDRRYADVERDAELSDEHDGFDGHDGSGDQGEAQ</sequence>
<reference evidence="4 5" key="1">
    <citation type="submission" date="2023-10" db="EMBL/GenBank/DDBJ databases">
        <title>Two novel species belonging to the OM43/NOR5 clade.</title>
        <authorList>
            <person name="Park M."/>
        </authorList>
    </citation>
    <scope>NUCLEOTIDE SEQUENCE [LARGE SCALE GENOMIC DNA]</scope>
    <source>
        <strain evidence="4 5">IMCC45268</strain>
    </source>
</reference>
<evidence type="ECO:0000256" key="3">
    <source>
        <dbReference type="SAM" id="MobiDB-lite"/>
    </source>
</evidence>
<accession>A0ABZ0IFU3</accession>
<organism evidence="4 5">
    <name type="scientific">Congregibacter brevis</name>
    <dbReference type="NCBI Taxonomy" id="3081201"/>
    <lineage>
        <taxon>Bacteria</taxon>
        <taxon>Pseudomonadati</taxon>
        <taxon>Pseudomonadota</taxon>
        <taxon>Gammaproteobacteria</taxon>
        <taxon>Cellvibrionales</taxon>
        <taxon>Halieaceae</taxon>
        <taxon>Congregibacter</taxon>
    </lineage>
</organism>
<name>A0ABZ0IFU3_9GAMM</name>
<keyword evidence="2" id="KW-0963">Cytoplasm</keyword>
<evidence type="ECO:0000313" key="5">
    <source>
        <dbReference type="Proteomes" id="UP001626549"/>
    </source>
</evidence>
<dbReference type="HAMAP" id="MF_00003">
    <property type="entry name" value="RbfA"/>
    <property type="match status" value="1"/>
</dbReference>
<feature type="region of interest" description="Disordered" evidence="3">
    <location>
        <begin position="118"/>
        <end position="152"/>
    </location>
</feature>
<comment type="subcellular location">
    <subcellularLocation>
        <location evidence="2">Cytoplasm</location>
    </subcellularLocation>
</comment>
<feature type="compositionally biased region" description="Basic and acidic residues" evidence="3">
    <location>
        <begin position="118"/>
        <end position="145"/>
    </location>
</feature>
<comment type="function">
    <text evidence="2">One of several proteins that assist in the late maturation steps of the functional core of the 30S ribosomal subunit. Associates with free 30S ribosomal subunits (but not with 30S subunits that are part of 70S ribosomes or polysomes). Required for efficient processing of 16S rRNA. May interact with the 5'-terminal helix region of 16S rRNA.</text>
</comment>
<dbReference type="Proteomes" id="UP001626549">
    <property type="component" value="Chromosome"/>
</dbReference>
<dbReference type="InterPro" id="IPR000238">
    <property type="entry name" value="RbfA"/>
</dbReference>
<dbReference type="Gene3D" id="3.30.300.20">
    <property type="match status" value="1"/>
</dbReference>
<evidence type="ECO:0000256" key="1">
    <source>
        <dbReference type="ARBA" id="ARBA00022517"/>
    </source>
</evidence>
<dbReference type="InterPro" id="IPR023799">
    <property type="entry name" value="RbfA_dom_sf"/>
</dbReference>
<dbReference type="SUPFAM" id="SSF89919">
    <property type="entry name" value="Ribosome-binding factor A, RbfA"/>
    <property type="match status" value="1"/>
</dbReference>
<dbReference type="Pfam" id="PF02033">
    <property type="entry name" value="RBFA"/>
    <property type="match status" value="1"/>
</dbReference>
<evidence type="ECO:0000313" key="4">
    <source>
        <dbReference type="EMBL" id="WOJ98050.1"/>
    </source>
</evidence>
<evidence type="ECO:0000256" key="2">
    <source>
        <dbReference type="HAMAP-Rule" id="MF_00003"/>
    </source>
</evidence>
<gene>
    <name evidence="2 4" type="primary">rbfA</name>
    <name evidence="4" type="ORF">R0137_05605</name>
</gene>
<keyword evidence="5" id="KW-1185">Reference proteome</keyword>
<proteinExistence type="inferred from homology"/>
<dbReference type="InterPro" id="IPR020053">
    <property type="entry name" value="Ribosome-bd_factorA_CS"/>
</dbReference>
<dbReference type="InterPro" id="IPR015946">
    <property type="entry name" value="KH_dom-like_a/b"/>
</dbReference>
<keyword evidence="1 2" id="KW-0690">Ribosome biogenesis</keyword>
<dbReference type="RefSeq" id="WP_407329213.1">
    <property type="nucleotide sequence ID" value="NZ_CP136865.1"/>
</dbReference>
<dbReference type="PANTHER" id="PTHR33515:SF1">
    <property type="entry name" value="RIBOSOME-BINDING FACTOR A, CHLOROPLASTIC-RELATED"/>
    <property type="match status" value="1"/>
</dbReference>
<comment type="subunit">
    <text evidence="2">Monomer. Binds 30S ribosomal subunits, but not 50S ribosomal subunits or 70S ribosomes.</text>
</comment>
<comment type="similarity">
    <text evidence="2">Belongs to the RbfA family.</text>
</comment>
<protein>
    <recommendedName>
        <fullName evidence="2">Ribosome-binding factor A</fullName>
    </recommendedName>
</protein>
<dbReference type="NCBIfam" id="TIGR00082">
    <property type="entry name" value="rbfA"/>
    <property type="match status" value="1"/>
</dbReference>
<dbReference type="PANTHER" id="PTHR33515">
    <property type="entry name" value="RIBOSOME-BINDING FACTOR A, CHLOROPLASTIC-RELATED"/>
    <property type="match status" value="1"/>
</dbReference>